<protein>
    <submittedName>
        <fullName evidence="2">Uncharacterized protein</fullName>
    </submittedName>
</protein>
<evidence type="ECO:0000313" key="2">
    <source>
        <dbReference type="EMBL" id="DAF95158.1"/>
    </source>
</evidence>
<reference evidence="2" key="1">
    <citation type="journal article" date="2021" name="Proc. Natl. Acad. Sci. U.S.A.">
        <title>A Catalog of Tens of Thousands of Viruses from Human Metagenomes Reveals Hidden Associations with Chronic Diseases.</title>
        <authorList>
            <person name="Tisza M.J."/>
            <person name="Buck C.B."/>
        </authorList>
    </citation>
    <scope>NUCLEOTIDE SEQUENCE</scope>
    <source>
        <strain evidence="2">CtICF6</strain>
    </source>
</reference>
<dbReference type="EMBL" id="BK016104">
    <property type="protein sequence ID" value="DAF95158.1"/>
    <property type="molecule type" value="Genomic_DNA"/>
</dbReference>
<accession>A0A8S5ULB0</accession>
<sequence>MMKSSVYESLDGDIWADIEQMRQPKPMPPAQKKNTVTRYADMTPEKAEHKRKQKKKWMNENHEKMLDYWRQYRKRHAEESRAACRRWQEKFAEEHGVCYQSWRRWKQTPEGRERIAAWEAEHGKEPQ</sequence>
<name>A0A8S5ULB0_9CAUD</name>
<feature type="region of interest" description="Disordered" evidence="1">
    <location>
        <begin position="19"/>
        <end position="57"/>
    </location>
</feature>
<organism evidence="2">
    <name type="scientific">Siphoviridae sp. ctICF6</name>
    <dbReference type="NCBI Taxonomy" id="2825427"/>
    <lineage>
        <taxon>Viruses</taxon>
        <taxon>Duplodnaviria</taxon>
        <taxon>Heunggongvirae</taxon>
        <taxon>Uroviricota</taxon>
        <taxon>Caudoviricetes</taxon>
    </lineage>
</organism>
<evidence type="ECO:0000256" key="1">
    <source>
        <dbReference type="SAM" id="MobiDB-lite"/>
    </source>
</evidence>
<proteinExistence type="predicted"/>